<dbReference type="RefSeq" id="WP_057818959.1">
    <property type="nucleotide sequence ID" value="NZ_CP031598.1"/>
</dbReference>
<dbReference type="InterPro" id="IPR029069">
    <property type="entry name" value="HotDog_dom_sf"/>
</dbReference>
<organism evidence="2 4">
    <name type="scientific">Roseovarius indicus</name>
    <dbReference type="NCBI Taxonomy" id="540747"/>
    <lineage>
        <taxon>Bacteria</taxon>
        <taxon>Pseudomonadati</taxon>
        <taxon>Pseudomonadota</taxon>
        <taxon>Alphaproteobacteria</taxon>
        <taxon>Rhodobacterales</taxon>
        <taxon>Roseobacteraceae</taxon>
        <taxon>Roseovarius</taxon>
    </lineage>
</organism>
<dbReference type="SUPFAM" id="SSF54637">
    <property type="entry name" value="Thioesterase/thiol ester dehydrase-isomerase"/>
    <property type="match status" value="1"/>
</dbReference>
<keyword evidence="4" id="KW-1185">Reference proteome</keyword>
<sequence length="130" mass="14586">MKVGDVLDRWEGVAEPGKVAEFERAVHRPEKSDVLPPTFLVVLGASFVERLVTEILPVDRTRVVHGEQSYQWLAEVRAGARLQAEAVLADMSEKAGRNGTLRFFTVEITWSSEGRPVCRDRSVVIERVPE</sequence>
<accession>A0A0T5P4T5</accession>
<evidence type="ECO:0000313" key="2">
    <source>
        <dbReference type="EMBL" id="KRS16156.1"/>
    </source>
</evidence>
<proteinExistence type="predicted"/>
<dbReference type="STRING" id="540747.SAMN04488031_109117"/>
<dbReference type="KEGG" id="rid:RIdsm_00781"/>
<reference evidence="2 4" key="1">
    <citation type="submission" date="2015-04" db="EMBL/GenBank/DDBJ databases">
        <title>The draft genome sequence of Roseovarius indicus B108T.</title>
        <authorList>
            <person name="Li G."/>
            <person name="Lai Q."/>
            <person name="Shao Z."/>
            <person name="Yan P."/>
        </authorList>
    </citation>
    <scope>NUCLEOTIDE SEQUENCE [LARGE SCALE GENOMIC DNA]</scope>
    <source>
        <strain evidence="2 4">B108</strain>
    </source>
</reference>
<name>A0A0T5P4T5_9RHOB</name>
<dbReference type="Proteomes" id="UP000325785">
    <property type="component" value="Chromosome"/>
</dbReference>
<evidence type="ECO:0000313" key="5">
    <source>
        <dbReference type="Proteomes" id="UP000325785"/>
    </source>
</evidence>
<feature type="domain" description="FAS1-like dehydratase" evidence="1">
    <location>
        <begin position="34"/>
        <end position="118"/>
    </location>
</feature>
<evidence type="ECO:0000313" key="3">
    <source>
        <dbReference type="EMBL" id="QEW24997.1"/>
    </source>
</evidence>
<dbReference type="EMBL" id="CP031598">
    <property type="protein sequence ID" value="QEW24997.1"/>
    <property type="molecule type" value="Genomic_DNA"/>
</dbReference>
<gene>
    <name evidence="3" type="ORF">RIdsm_00781</name>
    <name evidence="2" type="ORF">XM52_20325</name>
</gene>
<dbReference type="InterPro" id="IPR039569">
    <property type="entry name" value="FAS1-like_DH_region"/>
</dbReference>
<dbReference type="PATRIC" id="fig|540747.5.peg.1824"/>
<reference evidence="3 5" key="2">
    <citation type="submission" date="2018-08" db="EMBL/GenBank/DDBJ databases">
        <title>Genetic Globetrotter - A new plasmid hitch-hiking vast phylogenetic and geographic distances.</title>
        <authorList>
            <person name="Vollmers J."/>
            <person name="Petersen J."/>
        </authorList>
    </citation>
    <scope>NUCLEOTIDE SEQUENCE [LARGE SCALE GENOMIC DNA]</scope>
    <source>
        <strain evidence="3 5">DSM 26383</strain>
    </source>
</reference>
<evidence type="ECO:0000313" key="4">
    <source>
        <dbReference type="Proteomes" id="UP000051401"/>
    </source>
</evidence>
<dbReference type="AlphaFoldDB" id="A0A0T5P4T5"/>
<dbReference type="Proteomes" id="UP000051401">
    <property type="component" value="Unassembled WGS sequence"/>
</dbReference>
<dbReference type="Pfam" id="PF13452">
    <property type="entry name" value="FAS1_DH_region"/>
    <property type="match status" value="1"/>
</dbReference>
<dbReference type="Gene3D" id="3.10.129.10">
    <property type="entry name" value="Hotdog Thioesterase"/>
    <property type="match status" value="1"/>
</dbReference>
<dbReference type="EMBL" id="LAXI01000016">
    <property type="protein sequence ID" value="KRS16156.1"/>
    <property type="molecule type" value="Genomic_DNA"/>
</dbReference>
<evidence type="ECO:0000259" key="1">
    <source>
        <dbReference type="Pfam" id="PF13452"/>
    </source>
</evidence>
<protein>
    <recommendedName>
        <fullName evidence="1">FAS1-like dehydratase domain-containing protein</fullName>
    </recommendedName>
</protein>
<dbReference type="OrthoDB" id="7264508at2"/>